<dbReference type="EMBL" id="JARGYC010000168">
    <property type="protein sequence ID" value="MDF0603903.1"/>
    <property type="molecule type" value="Genomic_DNA"/>
</dbReference>
<organism evidence="1 2">
    <name type="scientific">Psychromarinibacter sediminicola</name>
    <dbReference type="NCBI Taxonomy" id="3033385"/>
    <lineage>
        <taxon>Bacteria</taxon>
        <taxon>Pseudomonadati</taxon>
        <taxon>Pseudomonadota</taxon>
        <taxon>Alphaproteobacteria</taxon>
        <taxon>Rhodobacterales</taxon>
        <taxon>Paracoccaceae</taxon>
        <taxon>Psychromarinibacter</taxon>
    </lineage>
</organism>
<evidence type="ECO:0000313" key="2">
    <source>
        <dbReference type="Proteomes" id="UP001220964"/>
    </source>
</evidence>
<accession>A0AAE3NT78</accession>
<comment type="caution">
    <text evidence="1">The sequence shown here is derived from an EMBL/GenBank/DDBJ whole genome shotgun (WGS) entry which is preliminary data.</text>
</comment>
<protein>
    <submittedName>
        <fullName evidence="1">Uncharacterized protein</fullName>
    </submittedName>
</protein>
<proteinExistence type="predicted"/>
<dbReference type="Proteomes" id="UP001220964">
    <property type="component" value="Unassembled WGS sequence"/>
</dbReference>
<dbReference type="RefSeq" id="WP_275570012.1">
    <property type="nucleotide sequence ID" value="NZ_JARGYC010000168.1"/>
</dbReference>
<sequence length="41" mass="4584">MTEIDPLRFVLQSCFGRARRARRGIGLLFRATASPAPARQP</sequence>
<keyword evidence="2" id="KW-1185">Reference proteome</keyword>
<reference evidence="1" key="1">
    <citation type="submission" date="2023-03" db="EMBL/GenBank/DDBJ databases">
        <title>Multiphase analysis and comparison of six strains from genera Psychromarinibacter, Lutimaribacter, and Maritimibacter, including a novel species: Psychromarinibacter sediminicola sp. nov.</title>
        <authorList>
            <person name="Wang Y.-H."/>
            <person name="Ye M.-Q."/>
            <person name="Du Z.-J."/>
        </authorList>
    </citation>
    <scope>NUCLEOTIDE SEQUENCE</scope>
    <source>
        <strain evidence="1">C21-152</strain>
    </source>
</reference>
<dbReference type="AlphaFoldDB" id="A0AAE3NT78"/>
<gene>
    <name evidence="1" type="ORF">P1J78_24625</name>
</gene>
<evidence type="ECO:0000313" key="1">
    <source>
        <dbReference type="EMBL" id="MDF0603903.1"/>
    </source>
</evidence>
<name>A0AAE3NT78_9RHOB</name>